<evidence type="ECO:0000313" key="3">
    <source>
        <dbReference type="EMBL" id="OYD15207.1"/>
    </source>
</evidence>
<feature type="region of interest" description="Disordered" evidence="1">
    <location>
        <begin position="47"/>
        <end position="69"/>
    </location>
</feature>
<dbReference type="InterPro" id="IPR029040">
    <property type="entry name" value="RPABC4/Spt4"/>
</dbReference>
<organism evidence="3 4">
    <name type="scientific">candidate division WOR-3 bacterium JGI_Cruoil_03_51_56</name>
    <dbReference type="NCBI Taxonomy" id="1973747"/>
    <lineage>
        <taxon>Bacteria</taxon>
        <taxon>Bacteria division WOR-3</taxon>
    </lineage>
</organism>
<dbReference type="Gene3D" id="2.20.28.30">
    <property type="entry name" value="RNA polymerase ii, chain L"/>
    <property type="match status" value="1"/>
</dbReference>
<reference evidence="3 4" key="1">
    <citation type="submission" date="2017-07" db="EMBL/GenBank/DDBJ databases">
        <title>Recovery of genomes from metagenomes via a dereplication, aggregation, and scoring strategy.</title>
        <authorList>
            <person name="Sieber C.M."/>
            <person name="Probst A.J."/>
            <person name="Sharrar A."/>
            <person name="Thomas B.C."/>
            <person name="Hess M."/>
            <person name="Tringe S.G."/>
            <person name="Banfield J.F."/>
        </authorList>
    </citation>
    <scope>NUCLEOTIDE SEQUENCE [LARGE SCALE GENOMIC DNA]</scope>
    <source>
        <strain evidence="3">JGI_Cruoil_03_51_56</strain>
    </source>
</reference>
<name>A0A235BTY3_UNCW3</name>
<feature type="domain" description="Putative regulatory protein FmdB zinc ribbon" evidence="2">
    <location>
        <begin position="1"/>
        <end position="41"/>
    </location>
</feature>
<dbReference type="NCBIfam" id="TIGR02605">
    <property type="entry name" value="CxxC_CxxC_SSSS"/>
    <property type="match status" value="1"/>
</dbReference>
<proteinExistence type="predicted"/>
<gene>
    <name evidence="3" type="ORF">CH330_06280</name>
</gene>
<dbReference type="InterPro" id="IPR013429">
    <property type="entry name" value="Regulatory_FmdB_Zinc_ribbon"/>
</dbReference>
<evidence type="ECO:0000259" key="2">
    <source>
        <dbReference type="SMART" id="SM00834"/>
    </source>
</evidence>
<dbReference type="EMBL" id="NOZP01000116">
    <property type="protein sequence ID" value="OYD15207.1"/>
    <property type="molecule type" value="Genomic_DNA"/>
</dbReference>
<protein>
    <recommendedName>
        <fullName evidence="2">Putative regulatory protein FmdB zinc ribbon domain-containing protein</fullName>
    </recommendedName>
</protein>
<dbReference type="Pfam" id="PF09723">
    <property type="entry name" value="Zn_ribbon_8"/>
    <property type="match status" value="1"/>
</dbReference>
<accession>A0A235BTY3</accession>
<evidence type="ECO:0000256" key="1">
    <source>
        <dbReference type="SAM" id="MobiDB-lite"/>
    </source>
</evidence>
<comment type="caution">
    <text evidence="3">The sequence shown here is derived from an EMBL/GenBank/DDBJ whole genome shotgun (WGS) entry which is preliminary data.</text>
</comment>
<dbReference type="SMART" id="SM00834">
    <property type="entry name" value="CxxC_CXXC_SSSS"/>
    <property type="match status" value="1"/>
</dbReference>
<dbReference type="AlphaFoldDB" id="A0A235BTY3"/>
<evidence type="ECO:0000313" key="4">
    <source>
        <dbReference type="Proteomes" id="UP000215559"/>
    </source>
</evidence>
<dbReference type="SUPFAM" id="SSF63393">
    <property type="entry name" value="RNA polymerase subunits"/>
    <property type="match status" value="1"/>
</dbReference>
<sequence length="69" mass="7489">MPIYEYKCQKCGARFEQLLKRADEKVSCPECGSFELEKLFSYLGGVRGGDSSGSSSSSCPTGTCPFTPH</sequence>
<dbReference type="Proteomes" id="UP000215559">
    <property type="component" value="Unassembled WGS sequence"/>
</dbReference>